<evidence type="ECO:0000313" key="4">
    <source>
        <dbReference type="Proteomes" id="UP000694408"/>
    </source>
</evidence>
<feature type="compositionally biased region" description="Pro residues" evidence="2">
    <location>
        <begin position="123"/>
        <end position="142"/>
    </location>
</feature>
<feature type="compositionally biased region" description="Low complexity" evidence="2">
    <location>
        <begin position="178"/>
        <end position="192"/>
    </location>
</feature>
<protein>
    <submittedName>
        <fullName evidence="3">Family with sequence similarity 117 member B</fullName>
    </submittedName>
</protein>
<feature type="compositionally biased region" description="Basic residues" evidence="2">
    <location>
        <begin position="264"/>
        <end position="274"/>
    </location>
</feature>
<proteinExistence type="predicted"/>
<keyword evidence="4" id="KW-1185">Reference proteome</keyword>
<feature type="region of interest" description="Disordered" evidence="2">
    <location>
        <begin position="332"/>
        <end position="441"/>
    </location>
</feature>
<dbReference type="Ensembl" id="ENSJHYT00000014146.1">
    <property type="protein sequence ID" value="ENSJHYP00000011699.1"/>
    <property type="gene ID" value="ENSJHYG00000009128.1"/>
</dbReference>
<name>A0A8C5IZ19_JUNHY</name>
<feature type="compositionally biased region" description="Polar residues" evidence="2">
    <location>
        <begin position="356"/>
        <end position="369"/>
    </location>
</feature>
<reference evidence="3" key="2">
    <citation type="submission" date="2025-09" db="UniProtKB">
        <authorList>
            <consortium name="Ensembl"/>
        </authorList>
    </citation>
    <scope>IDENTIFICATION</scope>
</reference>
<reference evidence="3" key="1">
    <citation type="submission" date="2025-08" db="UniProtKB">
        <authorList>
            <consortium name="Ensembl"/>
        </authorList>
    </citation>
    <scope>IDENTIFICATION</scope>
</reference>
<accession>A0A8C5IZ19</accession>
<dbReference type="Proteomes" id="UP000694408">
    <property type="component" value="Unplaced"/>
</dbReference>
<feature type="region of interest" description="Disordered" evidence="2">
    <location>
        <begin position="1"/>
        <end position="283"/>
    </location>
</feature>
<feature type="compositionally biased region" description="Gly residues" evidence="2">
    <location>
        <begin position="19"/>
        <end position="32"/>
    </location>
</feature>
<evidence type="ECO:0000313" key="3">
    <source>
        <dbReference type="Ensembl" id="ENSJHYP00000011699.1"/>
    </source>
</evidence>
<evidence type="ECO:0000256" key="2">
    <source>
        <dbReference type="SAM" id="MobiDB-lite"/>
    </source>
</evidence>
<dbReference type="PANTHER" id="PTHR14972">
    <property type="entry name" value="AGAP011572-PA"/>
    <property type="match status" value="1"/>
</dbReference>
<dbReference type="OMA" id="PREIPQF"/>
<feature type="compositionally biased region" description="Gly residues" evidence="2">
    <location>
        <begin position="91"/>
        <end position="100"/>
    </location>
</feature>
<sequence>MSHQRVRRGGSPTPATSLAGGGGAAAAGGGAAGASSRLQPMRATVPFQLKQQPQQQHGSPTRSGGGPAAGLPRAAPPGSGGRGGPATAPPGGAGSGGGASSRGSPTRGHGGARGSPPRHHHLPPPPPGSGPSPCSSPVPPLPEGRVRHHHRRQSPEQGRSSPERKSPSSPVCKDKSRPPSSSPSSIVRRTSSLDTLAAPYLAGQWPRDNHGQAAPCMRDKATQTESAWAEEYLEKKRSSHKRSSSWGSNEQLKEIAKLRQQLQRSKHSSRHHRDKERQSPFHGNHAAINHSQAHIPKNALVPVIPITKSTGSRFRNSVEGLNQEIEIIIKETGDKEEQLVPQDIPDGHRAPPPLAQRSSSTRSIDTQTPGGADKGSNNSSRSQSVSPSSFLTICNEGSEESPCSADDLLGDSRDKENGNNSPLPKYATSPKPNNSYMFKREPPEGCEKVKVFEENLPKPLHEIPAFYCPDKNKVNFIPKSGSAFCLVSILKPLLPTQDLTLKGTTHSLTVSSSMTPGLLQPISMASLTTSTDQDRISRGTSTVIPQSSLLQQPGCIEEAEE</sequence>
<dbReference type="Pfam" id="PF15388">
    <property type="entry name" value="FAM117"/>
    <property type="match status" value="1"/>
</dbReference>
<dbReference type="AlphaFoldDB" id="A0A8C5IZ19"/>
<dbReference type="PANTHER" id="PTHR14972:SF6">
    <property type="entry name" value="PROTEIN FAM117B"/>
    <property type="match status" value="1"/>
</dbReference>
<feature type="compositionally biased region" description="Low complexity" evidence="2">
    <location>
        <begin position="376"/>
        <end position="389"/>
    </location>
</feature>
<evidence type="ECO:0000256" key="1">
    <source>
        <dbReference type="ARBA" id="ARBA00022553"/>
    </source>
</evidence>
<organism evidence="3 4">
    <name type="scientific">Junco hyemalis</name>
    <name type="common">Dark-eyed junco</name>
    <dbReference type="NCBI Taxonomy" id="40217"/>
    <lineage>
        <taxon>Eukaryota</taxon>
        <taxon>Metazoa</taxon>
        <taxon>Chordata</taxon>
        <taxon>Craniata</taxon>
        <taxon>Vertebrata</taxon>
        <taxon>Euteleostomi</taxon>
        <taxon>Archelosauria</taxon>
        <taxon>Archosauria</taxon>
        <taxon>Dinosauria</taxon>
        <taxon>Saurischia</taxon>
        <taxon>Theropoda</taxon>
        <taxon>Coelurosauria</taxon>
        <taxon>Aves</taxon>
        <taxon>Neognathae</taxon>
        <taxon>Neoaves</taxon>
        <taxon>Telluraves</taxon>
        <taxon>Australaves</taxon>
        <taxon>Passeriformes</taxon>
        <taxon>Passerellidae</taxon>
        <taxon>Junco</taxon>
    </lineage>
</organism>
<feature type="compositionally biased region" description="Basic and acidic residues" evidence="2">
    <location>
        <begin position="161"/>
        <end position="177"/>
    </location>
</feature>
<dbReference type="InterPro" id="IPR026642">
    <property type="entry name" value="Glcci1/FAM117"/>
</dbReference>
<keyword evidence="1" id="KW-0597">Phosphoprotein</keyword>